<dbReference type="EMBL" id="JANAWD010000170">
    <property type="protein sequence ID" value="KAJ3484945.1"/>
    <property type="molecule type" value="Genomic_DNA"/>
</dbReference>
<feature type="region of interest" description="Disordered" evidence="1">
    <location>
        <begin position="117"/>
        <end position="190"/>
    </location>
</feature>
<keyword evidence="2" id="KW-0472">Membrane</keyword>
<evidence type="ECO:0000256" key="2">
    <source>
        <dbReference type="SAM" id="Phobius"/>
    </source>
</evidence>
<evidence type="ECO:0000313" key="3">
    <source>
        <dbReference type="EMBL" id="KAJ3484945.1"/>
    </source>
</evidence>
<keyword evidence="2" id="KW-1133">Transmembrane helix</keyword>
<dbReference type="Proteomes" id="UP001212997">
    <property type="component" value="Unassembled WGS sequence"/>
</dbReference>
<protein>
    <submittedName>
        <fullName evidence="3">Uncharacterized protein</fullName>
    </submittedName>
</protein>
<feature type="compositionally biased region" description="Basic and acidic residues" evidence="1">
    <location>
        <begin position="155"/>
        <end position="175"/>
    </location>
</feature>
<gene>
    <name evidence="3" type="ORF">NLI96_g5298</name>
</gene>
<evidence type="ECO:0000256" key="1">
    <source>
        <dbReference type="SAM" id="MobiDB-lite"/>
    </source>
</evidence>
<sequence length="246" mass="26916">MPLVTILTRSDPLKCEAYSFLAGSLGDLSLTLWFTPILFWTELLAIVAGMGCVISSGITLVIFFPRSIASEIAAKDASRDNKHSLQQLNTYRTTQLSDGFDVVSGGVKMTSLSDYRGTHDATSSMGHRDFDSPSPIPIKSAPNDLEAQLVPPTATERKREDRHNKNKNKNEDGKSKTVMTFSPNRRADAGGTIEGGVTVLRLTEQNLARHDLRTGSLNPLVHNFTSPIDLMDHPTPKPRAPPPHLL</sequence>
<dbReference type="AlphaFoldDB" id="A0AAD5V4Z9"/>
<name>A0AAD5V4Z9_9APHY</name>
<accession>A0AAD5V4Z9</accession>
<organism evidence="3 4">
    <name type="scientific">Meripilus lineatus</name>
    <dbReference type="NCBI Taxonomy" id="2056292"/>
    <lineage>
        <taxon>Eukaryota</taxon>
        <taxon>Fungi</taxon>
        <taxon>Dikarya</taxon>
        <taxon>Basidiomycota</taxon>
        <taxon>Agaricomycotina</taxon>
        <taxon>Agaricomycetes</taxon>
        <taxon>Polyporales</taxon>
        <taxon>Meripilaceae</taxon>
        <taxon>Meripilus</taxon>
    </lineage>
</organism>
<reference evidence="3" key="1">
    <citation type="submission" date="2022-07" db="EMBL/GenBank/DDBJ databases">
        <title>Genome Sequence of Physisporinus lineatus.</title>
        <authorList>
            <person name="Buettner E."/>
        </authorList>
    </citation>
    <scope>NUCLEOTIDE SEQUENCE</scope>
    <source>
        <strain evidence="3">VT162</strain>
    </source>
</reference>
<proteinExistence type="predicted"/>
<feature type="transmembrane region" description="Helical" evidence="2">
    <location>
        <begin position="37"/>
        <end position="64"/>
    </location>
</feature>
<evidence type="ECO:0000313" key="4">
    <source>
        <dbReference type="Proteomes" id="UP001212997"/>
    </source>
</evidence>
<keyword evidence="4" id="KW-1185">Reference proteome</keyword>
<keyword evidence="2" id="KW-0812">Transmembrane</keyword>
<comment type="caution">
    <text evidence="3">The sequence shown here is derived from an EMBL/GenBank/DDBJ whole genome shotgun (WGS) entry which is preliminary data.</text>
</comment>